<accession>A0A8D8P2K1</accession>
<dbReference type="EMBL" id="HBUE01209838">
    <property type="protein sequence ID" value="CAG6533903.1"/>
    <property type="molecule type" value="Transcribed_RNA"/>
</dbReference>
<organism evidence="1">
    <name type="scientific">Culex pipiens</name>
    <name type="common">House mosquito</name>
    <dbReference type="NCBI Taxonomy" id="7175"/>
    <lineage>
        <taxon>Eukaryota</taxon>
        <taxon>Metazoa</taxon>
        <taxon>Ecdysozoa</taxon>
        <taxon>Arthropoda</taxon>
        <taxon>Hexapoda</taxon>
        <taxon>Insecta</taxon>
        <taxon>Pterygota</taxon>
        <taxon>Neoptera</taxon>
        <taxon>Endopterygota</taxon>
        <taxon>Diptera</taxon>
        <taxon>Nematocera</taxon>
        <taxon>Culicoidea</taxon>
        <taxon>Culicidae</taxon>
        <taxon>Culicinae</taxon>
        <taxon>Culicini</taxon>
        <taxon>Culex</taxon>
        <taxon>Culex</taxon>
    </lineage>
</organism>
<protein>
    <submittedName>
        <fullName evidence="1">(northern house mosquito) hypothetical protein</fullName>
    </submittedName>
</protein>
<reference evidence="1" key="1">
    <citation type="submission" date="2021-05" db="EMBL/GenBank/DDBJ databases">
        <authorList>
            <person name="Alioto T."/>
            <person name="Alioto T."/>
            <person name="Gomez Garrido J."/>
        </authorList>
    </citation>
    <scope>NUCLEOTIDE SEQUENCE</scope>
</reference>
<sequence>MFWTGSGWTDATTLRSLPCIRTTEGTPLGGGCSRSSLGRERSSVTRWHRLTVRATSRHGLPNVLGWSALRSWPTRTTGMIPVCSCFVRRSRIWRCKRSRRCSNLTGYQNYLVTNKLAHSD</sequence>
<dbReference type="AlphaFoldDB" id="A0A8D8P2K1"/>
<dbReference type="EMBL" id="HBUE01084556">
    <property type="protein sequence ID" value="CAG6479156.1"/>
    <property type="molecule type" value="Transcribed_RNA"/>
</dbReference>
<name>A0A8D8P2K1_CULPI</name>
<proteinExistence type="predicted"/>
<evidence type="ECO:0000313" key="1">
    <source>
        <dbReference type="EMBL" id="CAG6585803.1"/>
    </source>
</evidence>
<dbReference type="EMBL" id="HBUE01316248">
    <property type="protein sequence ID" value="CAG6585803.1"/>
    <property type="molecule type" value="Transcribed_RNA"/>
</dbReference>